<feature type="domain" description="Radical SAM core" evidence="7">
    <location>
        <begin position="1"/>
        <end position="69"/>
    </location>
</feature>
<dbReference type="GO" id="GO:0035597">
    <property type="term" value="F:tRNA-2-methylthio-N(6)-dimethylallyladenosine(37) synthase activity"/>
    <property type="evidence" value="ECO:0007669"/>
    <property type="project" value="UniProtKB-EC"/>
</dbReference>
<dbReference type="Pfam" id="PF01938">
    <property type="entry name" value="TRAM"/>
    <property type="match status" value="1"/>
</dbReference>
<dbReference type="InterPro" id="IPR058240">
    <property type="entry name" value="rSAM_sf"/>
</dbReference>
<comment type="caution">
    <text evidence="8">The sequence shown here is derived from an EMBL/GenBank/DDBJ whole genome shotgun (WGS) entry which is preliminary data.</text>
</comment>
<proteinExistence type="predicted"/>
<keyword evidence="8" id="KW-0808">Transferase</keyword>
<dbReference type="EMBL" id="VSSQ01103546">
    <property type="protein sequence ID" value="MPN44425.1"/>
    <property type="molecule type" value="Genomic_DNA"/>
</dbReference>
<dbReference type="SUPFAM" id="SSF102114">
    <property type="entry name" value="Radical SAM enzymes"/>
    <property type="match status" value="1"/>
</dbReference>
<keyword evidence="5" id="KW-0411">Iron-sulfur</keyword>
<dbReference type="InterPro" id="IPR023404">
    <property type="entry name" value="rSAM_horseshoe"/>
</dbReference>
<dbReference type="GO" id="GO:0005829">
    <property type="term" value="C:cytosol"/>
    <property type="evidence" value="ECO:0007669"/>
    <property type="project" value="TreeGrafter"/>
</dbReference>
<keyword evidence="4" id="KW-0408">Iron</keyword>
<dbReference type="PANTHER" id="PTHR43020">
    <property type="entry name" value="CDK5 REGULATORY SUBUNIT-ASSOCIATED PROTEIN 1"/>
    <property type="match status" value="1"/>
</dbReference>
<keyword evidence="3" id="KW-0479">Metal-binding</keyword>
<name>A0A645HZG0_9ZZZZ</name>
<keyword evidence="2" id="KW-0949">S-adenosyl-L-methionine</keyword>
<sequence>MGFPGETREEFEDTLNLVREVGYNALFTFIYSRRSGTSAASMPDVVSEQEKSEWFRELLKVQQDICSAQNHAMIGKTLRVLIDSVGKSGEGFVAGRTEGNVIVETQGDRSLIGRFADIKITEAMNWAMVGTIV</sequence>
<dbReference type="Gene3D" id="3.80.30.20">
    <property type="entry name" value="tm_1862 like domain"/>
    <property type="match status" value="1"/>
</dbReference>
<dbReference type="InterPro" id="IPR007197">
    <property type="entry name" value="rSAM"/>
</dbReference>
<protein>
    <submittedName>
        <fullName evidence="8">tRNA-2-methylthio-N(6)-dimethylallyladenosine synthase</fullName>
        <ecNumber evidence="8">2.8.4.3</ecNumber>
    </submittedName>
</protein>
<evidence type="ECO:0000259" key="7">
    <source>
        <dbReference type="PROSITE" id="PS51918"/>
    </source>
</evidence>
<evidence type="ECO:0000259" key="6">
    <source>
        <dbReference type="PROSITE" id="PS50926"/>
    </source>
</evidence>
<evidence type="ECO:0000313" key="8">
    <source>
        <dbReference type="EMBL" id="MPN44425.1"/>
    </source>
</evidence>
<evidence type="ECO:0000256" key="2">
    <source>
        <dbReference type="ARBA" id="ARBA00022691"/>
    </source>
</evidence>
<dbReference type="GO" id="GO:0051539">
    <property type="term" value="F:4 iron, 4 sulfur cluster binding"/>
    <property type="evidence" value="ECO:0007669"/>
    <property type="project" value="UniProtKB-KW"/>
</dbReference>
<reference evidence="8" key="1">
    <citation type="submission" date="2019-08" db="EMBL/GenBank/DDBJ databases">
        <authorList>
            <person name="Kucharzyk K."/>
            <person name="Murdoch R.W."/>
            <person name="Higgins S."/>
            <person name="Loffler F."/>
        </authorList>
    </citation>
    <scope>NUCLEOTIDE SEQUENCE</scope>
</reference>
<dbReference type="PROSITE" id="PS51918">
    <property type="entry name" value="RADICAL_SAM"/>
    <property type="match status" value="1"/>
</dbReference>
<organism evidence="8">
    <name type="scientific">bioreactor metagenome</name>
    <dbReference type="NCBI Taxonomy" id="1076179"/>
    <lineage>
        <taxon>unclassified sequences</taxon>
        <taxon>metagenomes</taxon>
        <taxon>ecological metagenomes</taxon>
    </lineage>
</organism>
<keyword evidence="1" id="KW-0004">4Fe-4S</keyword>
<dbReference type="PANTHER" id="PTHR43020:SF2">
    <property type="entry name" value="MITOCHONDRIAL TRNA METHYLTHIOTRANSFERASE CDK5RAP1"/>
    <property type="match status" value="1"/>
</dbReference>
<dbReference type="EC" id="2.8.4.3" evidence="8"/>
<dbReference type="GO" id="GO:0046872">
    <property type="term" value="F:metal ion binding"/>
    <property type="evidence" value="ECO:0007669"/>
    <property type="project" value="UniProtKB-KW"/>
</dbReference>
<feature type="domain" description="TRAM" evidence="6">
    <location>
        <begin position="71"/>
        <end position="133"/>
    </location>
</feature>
<evidence type="ECO:0000256" key="3">
    <source>
        <dbReference type="ARBA" id="ARBA00022723"/>
    </source>
</evidence>
<dbReference type="PROSITE" id="PS50926">
    <property type="entry name" value="TRAM"/>
    <property type="match status" value="1"/>
</dbReference>
<gene>
    <name evidence="8" type="primary">miaB_62</name>
    <name evidence="8" type="ORF">SDC9_191990</name>
</gene>
<evidence type="ECO:0000256" key="1">
    <source>
        <dbReference type="ARBA" id="ARBA00022485"/>
    </source>
</evidence>
<dbReference type="AlphaFoldDB" id="A0A645HZG0"/>
<evidence type="ECO:0000256" key="5">
    <source>
        <dbReference type="ARBA" id="ARBA00023014"/>
    </source>
</evidence>
<dbReference type="InterPro" id="IPR002792">
    <property type="entry name" value="TRAM_dom"/>
</dbReference>
<accession>A0A645HZG0</accession>
<evidence type="ECO:0000256" key="4">
    <source>
        <dbReference type="ARBA" id="ARBA00023004"/>
    </source>
</evidence>